<dbReference type="AlphaFoldDB" id="A0A2P7ASV0"/>
<dbReference type="Pfam" id="PF04972">
    <property type="entry name" value="BON"/>
    <property type="match status" value="1"/>
</dbReference>
<dbReference type="RefSeq" id="WP_106718047.1">
    <property type="nucleotide sequence ID" value="NZ_JACHXT010000003.1"/>
</dbReference>
<evidence type="ECO:0000313" key="3">
    <source>
        <dbReference type="Proteomes" id="UP000241158"/>
    </source>
</evidence>
<evidence type="ECO:0000313" key="2">
    <source>
        <dbReference type="EMBL" id="PSH57298.1"/>
    </source>
</evidence>
<feature type="domain" description="BON" evidence="1">
    <location>
        <begin position="5"/>
        <end position="76"/>
    </location>
</feature>
<proteinExistence type="predicted"/>
<dbReference type="Gene3D" id="3.30.1340.30">
    <property type="match status" value="1"/>
</dbReference>
<keyword evidence="3" id="KW-1185">Reference proteome</keyword>
<dbReference type="PROSITE" id="PS50914">
    <property type="entry name" value="BON"/>
    <property type="match status" value="1"/>
</dbReference>
<reference evidence="3" key="1">
    <citation type="submission" date="2017-11" db="EMBL/GenBank/DDBJ databases">
        <authorList>
            <person name="Kuznetsova I."/>
            <person name="Sazanova A."/>
            <person name="Chirak E."/>
            <person name="Safronova V."/>
            <person name="Willems A."/>
        </authorList>
    </citation>
    <scope>NUCLEOTIDE SEQUENCE [LARGE SCALE GENOMIC DNA]</scope>
    <source>
        <strain evidence="3">PEPV15</strain>
    </source>
</reference>
<protein>
    <recommendedName>
        <fullName evidence="1">BON domain-containing protein</fullName>
    </recommendedName>
</protein>
<dbReference type="OrthoDB" id="9783590at2"/>
<dbReference type="InterPro" id="IPR007055">
    <property type="entry name" value="BON_dom"/>
</dbReference>
<dbReference type="EMBL" id="PGGN01000003">
    <property type="protein sequence ID" value="PSH57298.1"/>
    <property type="molecule type" value="Genomic_DNA"/>
</dbReference>
<organism evidence="2 3">
    <name type="scientific">Phyllobacterium endophyticum</name>
    <dbReference type="NCBI Taxonomy" id="1149773"/>
    <lineage>
        <taxon>Bacteria</taxon>
        <taxon>Pseudomonadati</taxon>
        <taxon>Pseudomonadota</taxon>
        <taxon>Alphaproteobacteria</taxon>
        <taxon>Hyphomicrobiales</taxon>
        <taxon>Phyllobacteriaceae</taxon>
        <taxon>Phyllobacterium</taxon>
    </lineage>
</organism>
<gene>
    <name evidence="2" type="ORF">CU100_17820</name>
</gene>
<accession>A0A2P7ASV0</accession>
<sequence length="97" mass="10785">MKRSRCNARGKRVEILLSRSEQQKWTGFGNRNVIVTGGKVHLWGLVGSEEERKALRALVEGVPGVKSVEDEMIAAYKKSCLLTAVAQTRANSFIVRI</sequence>
<name>A0A2P7ASV0_9HYPH</name>
<evidence type="ECO:0000259" key="1">
    <source>
        <dbReference type="PROSITE" id="PS50914"/>
    </source>
</evidence>
<comment type="caution">
    <text evidence="2">The sequence shown here is derived from an EMBL/GenBank/DDBJ whole genome shotgun (WGS) entry which is preliminary data.</text>
</comment>
<dbReference type="Proteomes" id="UP000241158">
    <property type="component" value="Unassembled WGS sequence"/>
</dbReference>